<reference evidence="2 3" key="1">
    <citation type="submission" date="2017-08" db="EMBL/GenBank/DDBJ databases">
        <title>The whole genome shortgun sequences of strain Leeuwenhoekiella nanhaiensis G18 from the South China Sea.</title>
        <authorList>
            <person name="Liu Q."/>
        </authorList>
    </citation>
    <scope>NUCLEOTIDE SEQUENCE [LARGE SCALE GENOMIC DNA]</scope>
    <source>
        <strain evidence="2 3">G18</strain>
    </source>
</reference>
<dbReference type="OrthoDB" id="839399at2"/>
<keyword evidence="1" id="KW-0732">Signal</keyword>
<evidence type="ECO:0008006" key="4">
    <source>
        <dbReference type="Google" id="ProtNLM"/>
    </source>
</evidence>
<dbReference type="PROSITE" id="PS51257">
    <property type="entry name" value="PROKAR_LIPOPROTEIN"/>
    <property type="match status" value="1"/>
</dbReference>
<dbReference type="RefSeq" id="WP_099645764.1">
    <property type="nucleotide sequence ID" value="NZ_KZ319289.1"/>
</dbReference>
<dbReference type="EMBL" id="NQXA01000003">
    <property type="protein sequence ID" value="PHQ29923.1"/>
    <property type="molecule type" value="Genomic_DNA"/>
</dbReference>
<gene>
    <name evidence="2" type="ORF">CJ305_08105</name>
</gene>
<evidence type="ECO:0000256" key="1">
    <source>
        <dbReference type="SAM" id="SignalP"/>
    </source>
</evidence>
<accession>A0A2G1VT08</accession>
<dbReference type="Proteomes" id="UP000229433">
    <property type="component" value="Unassembled WGS sequence"/>
</dbReference>
<dbReference type="AlphaFoldDB" id="A0A2G1VT08"/>
<comment type="caution">
    <text evidence="2">The sequence shown here is derived from an EMBL/GenBank/DDBJ whole genome shotgun (WGS) entry which is preliminary data.</text>
</comment>
<proteinExistence type="predicted"/>
<evidence type="ECO:0000313" key="3">
    <source>
        <dbReference type="Proteomes" id="UP000229433"/>
    </source>
</evidence>
<keyword evidence="3" id="KW-1185">Reference proteome</keyword>
<sequence>MKSFKLILTLGLLLGLMACEKDDNPTVLEFNSLDFVARDGSALGSNPCFDPSKQYAVRIEATASGNGEVEPEVLDLTINGVQYSLTFKQRGVQTIPIQLISGENVAQISGTSQSARVYVVMQGDFELVE</sequence>
<feature type="signal peptide" evidence="1">
    <location>
        <begin position="1"/>
        <end position="20"/>
    </location>
</feature>
<organism evidence="2 3">
    <name type="scientific">Leeuwenhoekiella nanhaiensis</name>
    <dbReference type="NCBI Taxonomy" id="1655491"/>
    <lineage>
        <taxon>Bacteria</taxon>
        <taxon>Pseudomonadati</taxon>
        <taxon>Bacteroidota</taxon>
        <taxon>Flavobacteriia</taxon>
        <taxon>Flavobacteriales</taxon>
        <taxon>Flavobacteriaceae</taxon>
        <taxon>Leeuwenhoekiella</taxon>
    </lineage>
</organism>
<feature type="chain" id="PRO_5013632593" description="Lipoprotein" evidence="1">
    <location>
        <begin position="21"/>
        <end position="129"/>
    </location>
</feature>
<evidence type="ECO:0000313" key="2">
    <source>
        <dbReference type="EMBL" id="PHQ29923.1"/>
    </source>
</evidence>
<protein>
    <recommendedName>
        <fullName evidence="4">Lipoprotein</fullName>
    </recommendedName>
</protein>
<name>A0A2G1VT08_9FLAO</name>